<dbReference type="SMART" id="SM00710">
    <property type="entry name" value="PbH1"/>
    <property type="match status" value="4"/>
</dbReference>
<evidence type="ECO:0000313" key="5">
    <source>
        <dbReference type="Proteomes" id="UP000033497"/>
    </source>
</evidence>
<dbReference type="InterPro" id="IPR006626">
    <property type="entry name" value="PbH1"/>
</dbReference>
<dbReference type="InterPro" id="IPR011050">
    <property type="entry name" value="Pectin_lyase_fold/virulence"/>
</dbReference>
<dbReference type="SUPFAM" id="SSF51126">
    <property type="entry name" value="Pectin lyase-like"/>
    <property type="match status" value="1"/>
</dbReference>
<evidence type="ECO:0000313" key="4">
    <source>
        <dbReference type="EMBL" id="KJJ40113.1"/>
    </source>
</evidence>
<dbReference type="RefSeq" id="WP_045079336.1">
    <property type="nucleotide sequence ID" value="NZ_JSVU01000001.1"/>
</dbReference>
<dbReference type="Proteomes" id="UP000033497">
    <property type="component" value="Unassembled WGS sequence"/>
</dbReference>
<evidence type="ECO:0000256" key="1">
    <source>
        <dbReference type="ARBA" id="ARBA00022729"/>
    </source>
</evidence>
<protein>
    <recommendedName>
        <fullName evidence="3">Secretion system C-terminal sorting domain-containing protein</fullName>
    </recommendedName>
</protein>
<reference evidence="4 5" key="1">
    <citation type="submission" date="2014-10" db="EMBL/GenBank/DDBJ databases">
        <title>Genome sequencing of Vitellibacter vladivostokensis KMM 3516.</title>
        <authorList>
            <person name="Thevarajoo S."/>
            <person name="Selvaratnam C."/>
            <person name="Goh K.M."/>
            <person name="Chong C.S."/>
        </authorList>
    </citation>
    <scope>NUCLEOTIDE SEQUENCE [LARGE SCALE GENOMIC DNA]</scope>
    <source>
        <strain evidence="4 5">KMM 3516</strain>
    </source>
</reference>
<dbReference type="InterPro" id="IPR012334">
    <property type="entry name" value="Pectin_lyas_fold"/>
</dbReference>
<keyword evidence="5" id="KW-1185">Reference proteome</keyword>
<keyword evidence="1 2" id="KW-0732">Signal</keyword>
<sequence length="488" mass="52400">MKKIILSTFLLFLTFIAFAQDYTTPNTGVIWTLDDIAAASPTTITISGSDYTLLGNLTIAENDAVIIDSDLTLLIDDAKLITVFGAFTVNSNAVTITALDENAPYEGFRFEEFSEIDIRNAVIDNGGGLRVLTETFSIDNCTLTDNVSGATTSAVIQLSRGMPQITNNTISFNENPAIGSAANSTVSAYIFNNMIEGNNQANSNRPQINLGPTMANEFTEIIQNTIIGDPALELAGGIAIANFVGGNVNVVIDNNIIRGNRYGITILGINDSAEITNNIIEDNNIQGDPNLGGSGINLNSSTASEDVIISGNEIRRNLWGITLQGSASANLGDDANNPGENIFAENENGGQVYALYNNTANPISAKHNCWIEGQQSTEQQVEDVIFHNVDDPALGLVTFDPFLCGILGVADNAVENFSFYPNPVKNEINFNNIFSFSTVEIYGVQGNLISSEIISEGQNSLPINLPSGLYFVNFRNDAQTVTEKMIVE</sequence>
<proteinExistence type="predicted"/>
<feature type="signal peptide" evidence="2">
    <location>
        <begin position="1"/>
        <end position="19"/>
    </location>
</feature>
<name>A0ABR5DMX8_9FLAO</name>
<evidence type="ECO:0000256" key="2">
    <source>
        <dbReference type="SAM" id="SignalP"/>
    </source>
</evidence>
<dbReference type="NCBIfam" id="TIGR04183">
    <property type="entry name" value="Por_Secre_tail"/>
    <property type="match status" value="1"/>
</dbReference>
<dbReference type="InterPro" id="IPR026444">
    <property type="entry name" value="Secre_tail"/>
</dbReference>
<dbReference type="EMBL" id="JSVU01000001">
    <property type="protein sequence ID" value="KJJ40113.1"/>
    <property type="molecule type" value="Genomic_DNA"/>
</dbReference>
<organism evidence="4 5">
    <name type="scientific">Aequorivita vladivostokensis</name>
    <dbReference type="NCBI Taxonomy" id="171194"/>
    <lineage>
        <taxon>Bacteria</taxon>
        <taxon>Pseudomonadati</taxon>
        <taxon>Bacteroidota</taxon>
        <taxon>Flavobacteriia</taxon>
        <taxon>Flavobacteriales</taxon>
        <taxon>Flavobacteriaceae</taxon>
        <taxon>Aequorivita</taxon>
    </lineage>
</organism>
<dbReference type="Pfam" id="PF18962">
    <property type="entry name" value="Por_Secre_tail"/>
    <property type="match status" value="1"/>
</dbReference>
<feature type="domain" description="Secretion system C-terminal sorting" evidence="3">
    <location>
        <begin position="420"/>
        <end position="487"/>
    </location>
</feature>
<dbReference type="Gene3D" id="2.160.20.10">
    <property type="entry name" value="Single-stranded right-handed beta-helix, Pectin lyase-like"/>
    <property type="match status" value="1"/>
</dbReference>
<feature type="chain" id="PRO_5045439696" description="Secretion system C-terminal sorting domain-containing protein" evidence="2">
    <location>
        <begin position="20"/>
        <end position="488"/>
    </location>
</feature>
<evidence type="ECO:0000259" key="3">
    <source>
        <dbReference type="Pfam" id="PF18962"/>
    </source>
</evidence>
<accession>A0ABR5DMX8</accession>
<comment type="caution">
    <text evidence="4">The sequence shown here is derived from an EMBL/GenBank/DDBJ whole genome shotgun (WGS) entry which is preliminary data.</text>
</comment>
<gene>
    <name evidence="4" type="ORF">MB09_01650</name>
</gene>